<dbReference type="InterPro" id="IPR035500">
    <property type="entry name" value="NHR-like_dom_sf"/>
</dbReference>
<evidence type="ECO:0000256" key="1">
    <source>
        <dbReference type="ARBA" id="ARBA00023015"/>
    </source>
</evidence>
<keyword evidence="3" id="KW-0675">Receptor</keyword>
<organism evidence="6 8">
    <name type="scientific">Dracunculus medinensis</name>
    <name type="common">Guinea worm</name>
    <dbReference type="NCBI Taxonomy" id="318479"/>
    <lineage>
        <taxon>Eukaryota</taxon>
        <taxon>Metazoa</taxon>
        <taxon>Ecdysozoa</taxon>
        <taxon>Nematoda</taxon>
        <taxon>Chromadorea</taxon>
        <taxon>Rhabditida</taxon>
        <taxon>Spirurina</taxon>
        <taxon>Dracunculoidea</taxon>
        <taxon>Dracunculidae</taxon>
        <taxon>Dracunculus</taxon>
    </lineage>
</organism>
<dbReference type="Gene3D" id="1.10.565.10">
    <property type="entry name" value="Retinoid X Receptor"/>
    <property type="match status" value="1"/>
</dbReference>
<gene>
    <name evidence="5" type="ORF">DME_LOCUS7594</name>
</gene>
<evidence type="ECO:0000313" key="5">
    <source>
        <dbReference type="EMBL" id="VDN57621.1"/>
    </source>
</evidence>
<dbReference type="Pfam" id="PF00104">
    <property type="entry name" value="Hormone_recep"/>
    <property type="match status" value="1"/>
</dbReference>
<reference evidence="8" key="1">
    <citation type="submission" date="2017-02" db="UniProtKB">
        <authorList>
            <consortium name="WormBaseParasite"/>
        </authorList>
    </citation>
    <scope>IDENTIFICATION</scope>
</reference>
<keyword evidence="7" id="KW-1185">Reference proteome</keyword>
<dbReference type="Proteomes" id="UP000038040">
    <property type="component" value="Unplaced"/>
</dbReference>
<sequence length="113" mass="12983">MIPFSGTVSGLMIDFVADCCGLNDVIRVENIQEKIQSALEEYCRTQRPHQIGRFGRLLLRLPTLRSISPNIIEQLFFVKLIGKTPIDFLLRDMLGSQTDNLIKPFIWPHQLRS</sequence>
<keyword evidence="2" id="KW-0804">Transcription</keyword>
<evidence type="ECO:0000259" key="4">
    <source>
        <dbReference type="PROSITE" id="PS51843"/>
    </source>
</evidence>
<protein>
    <submittedName>
        <fullName evidence="8">NR LBD domain-containing protein</fullName>
    </submittedName>
</protein>
<dbReference type="Proteomes" id="UP000274756">
    <property type="component" value="Unassembled WGS sequence"/>
</dbReference>
<evidence type="ECO:0000313" key="6">
    <source>
        <dbReference type="Proteomes" id="UP000038040"/>
    </source>
</evidence>
<dbReference type="WBParaSite" id="DME_0000358901-mRNA-1">
    <property type="protein sequence ID" value="DME_0000358901-mRNA-1"/>
    <property type="gene ID" value="DME_0000358901"/>
</dbReference>
<dbReference type="PANTHER" id="PTHR24083">
    <property type="entry name" value="NUCLEAR HORMONE RECEPTOR"/>
    <property type="match status" value="1"/>
</dbReference>
<keyword evidence="1" id="KW-0805">Transcription regulation</keyword>
<evidence type="ECO:0000313" key="7">
    <source>
        <dbReference type="Proteomes" id="UP000274756"/>
    </source>
</evidence>
<dbReference type="PROSITE" id="PS51843">
    <property type="entry name" value="NR_LBD"/>
    <property type="match status" value="1"/>
</dbReference>
<dbReference type="SUPFAM" id="SSF48508">
    <property type="entry name" value="Nuclear receptor ligand-binding domain"/>
    <property type="match status" value="1"/>
</dbReference>
<dbReference type="EMBL" id="UYYG01001161">
    <property type="protein sequence ID" value="VDN57621.1"/>
    <property type="molecule type" value="Genomic_DNA"/>
</dbReference>
<name>A0A0N4U945_DRAME</name>
<dbReference type="OrthoDB" id="5771769at2759"/>
<dbReference type="AlphaFoldDB" id="A0A0N4U945"/>
<dbReference type="InterPro" id="IPR000536">
    <property type="entry name" value="Nucl_hrmn_rcpt_lig-bd"/>
</dbReference>
<dbReference type="STRING" id="318479.A0A0N4U945"/>
<accession>A0A0N4U945</accession>
<evidence type="ECO:0000256" key="2">
    <source>
        <dbReference type="ARBA" id="ARBA00023163"/>
    </source>
</evidence>
<proteinExistence type="predicted"/>
<reference evidence="5 7" key="2">
    <citation type="submission" date="2018-11" db="EMBL/GenBank/DDBJ databases">
        <authorList>
            <consortium name="Pathogen Informatics"/>
        </authorList>
    </citation>
    <scope>NUCLEOTIDE SEQUENCE [LARGE SCALE GENOMIC DNA]</scope>
</reference>
<evidence type="ECO:0000313" key="8">
    <source>
        <dbReference type="WBParaSite" id="DME_0000358901-mRNA-1"/>
    </source>
</evidence>
<dbReference type="InterPro" id="IPR050274">
    <property type="entry name" value="Nuclear_hormone_rcpt_NR2"/>
</dbReference>
<evidence type="ECO:0000256" key="3">
    <source>
        <dbReference type="ARBA" id="ARBA00023170"/>
    </source>
</evidence>
<feature type="domain" description="NR LBD" evidence="4">
    <location>
        <begin position="1"/>
        <end position="97"/>
    </location>
</feature>
<dbReference type="PRINTS" id="PR01282">
    <property type="entry name" value="COUPTNFACTOR"/>
</dbReference>